<evidence type="ECO:0000313" key="2">
    <source>
        <dbReference type="EMBL" id="MBP2323502.1"/>
    </source>
</evidence>
<feature type="transmembrane region" description="Helical" evidence="1">
    <location>
        <begin position="35"/>
        <end position="54"/>
    </location>
</feature>
<keyword evidence="1" id="KW-0812">Transmembrane</keyword>
<comment type="caution">
    <text evidence="2">The sequence shown here is derived from an EMBL/GenBank/DDBJ whole genome shotgun (WGS) entry which is preliminary data.</text>
</comment>
<name>A0ABS4TGF4_9PSEU</name>
<dbReference type="Proteomes" id="UP001519332">
    <property type="component" value="Unassembled WGS sequence"/>
</dbReference>
<proteinExistence type="predicted"/>
<organism evidence="2 3">
    <name type="scientific">Kibdelosporangium banguiense</name>
    <dbReference type="NCBI Taxonomy" id="1365924"/>
    <lineage>
        <taxon>Bacteria</taxon>
        <taxon>Bacillati</taxon>
        <taxon>Actinomycetota</taxon>
        <taxon>Actinomycetes</taxon>
        <taxon>Pseudonocardiales</taxon>
        <taxon>Pseudonocardiaceae</taxon>
        <taxon>Kibdelosporangium</taxon>
    </lineage>
</organism>
<keyword evidence="1" id="KW-1133">Transmembrane helix</keyword>
<sequence length="68" mass="7078">MSDAQAASALAGKGITGPTADELIRINAAARVDGLRAAILVMGAFALIGMTFAVRLPRRPRLHSVPDH</sequence>
<evidence type="ECO:0000313" key="3">
    <source>
        <dbReference type="Proteomes" id="UP001519332"/>
    </source>
</evidence>
<keyword evidence="3" id="KW-1185">Reference proteome</keyword>
<gene>
    <name evidence="2" type="ORF">JOF56_003887</name>
</gene>
<evidence type="ECO:0008006" key="4">
    <source>
        <dbReference type="Google" id="ProtNLM"/>
    </source>
</evidence>
<reference evidence="2 3" key="1">
    <citation type="submission" date="2021-03" db="EMBL/GenBank/DDBJ databases">
        <title>Sequencing the genomes of 1000 actinobacteria strains.</title>
        <authorList>
            <person name="Klenk H.-P."/>
        </authorList>
    </citation>
    <scope>NUCLEOTIDE SEQUENCE [LARGE SCALE GENOMIC DNA]</scope>
    <source>
        <strain evidence="2 3">DSM 46670</strain>
    </source>
</reference>
<dbReference type="EMBL" id="JAGINW010000001">
    <property type="protein sequence ID" value="MBP2323502.1"/>
    <property type="molecule type" value="Genomic_DNA"/>
</dbReference>
<dbReference type="RefSeq" id="WP_209639997.1">
    <property type="nucleotide sequence ID" value="NZ_JAGINW010000001.1"/>
</dbReference>
<accession>A0ABS4TGF4</accession>
<protein>
    <recommendedName>
        <fullName evidence="4">MFS transporter</fullName>
    </recommendedName>
</protein>
<keyword evidence="1" id="KW-0472">Membrane</keyword>
<evidence type="ECO:0000256" key="1">
    <source>
        <dbReference type="SAM" id="Phobius"/>
    </source>
</evidence>